<evidence type="ECO:0000256" key="5">
    <source>
        <dbReference type="ARBA" id="ARBA00022741"/>
    </source>
</evidence>
<comment type="similarity">
    <text evidence="1">Belongs to the GatB/GatE family. GatB subfamily.</text>
</comment>
<accession>A0A0K1P926</accession>
<dbReference type="Pfam" id="PF02637">
    <property type="entry name" value="GatB_Yqey"/>
    <property type="match status" value="1"/>
</dbReference>
<dbReference type="GO" id="GO:0050567">
    <property type="term" value="F:glutaminyl-tRNA synthase (glutamine-hydrolyzing) activity"/>
    <property type="evidence" value="ECO:0007669"/>
    <property type="project" value="TreeGrafter"/>
</dbReference>
<proteinExistence type="inferred from homology"/>
<name>A0A0K1P926_9BACT</name>
<dbReference type="InterPro" id="IPR018027">
    <property type="entry name" value="Asn/Gln_amidotransferase"/>
</dbReference>
<evidence type="ECO:0000256" key="4">
    <source>
        <dbReference type="ARBA" id="ARBA00022598"/>
    </source>
</evidence>
<keyword evidence="5" id="KW-0547">Nucleotide-binding</keyword>
<dbReference type="AlphaFoldDB" id="A0A0K1P926"/>
<evidence type="ECO:0000256" key="1">
    <source>
        <dbReference type="ARBA" id="ARBA00005306"/>
    </source>
</evidence>
<keyword evidence="7" id="KW-0648">Protein biosynthesis</keyword>
<feature type="domain" description="Asn/Gln amidotransferase" evidence="12">
    <location>
        <begin position="21"/>
        <end position="159"/>
    </location>
</feature>
<reference evidence="13 14" key="1">
    <citation type="submission" date="2015-08" db="EMBL/GenBank/DDBJ databases">
        <authorList>
            <person name="Babu N.S."/>
            <person name="Beckwith C.J."/>
            <person name="Beseler K.G."/>
            <person name="Brison A."/>
            <person name="Carone J.V."/>
            <person name="Caskin T.P."/>
            <person name="Diamond M."/>
            <person name="Durham M.E."/>
            <person name="Foxe J.M."/>
            <person name="Go M."/>
            <person name="Henderson B.A."/>
            <person name="Jones I.B."/>
            <person name="McGettigan J.A."/>
            <person name="Micheletti S.J."/>
            <person name="Nasrallah M.E."/>
            <person name="Ortiz D."/>
            <person name="Piller C.R."/>
            <person name="Privatt S.R."/>
            <person name="Schneider S.L."/>
            <person name="Sharp S."/>
            <person name="Smith T.C."/>
            <person name="Stanton J.D."/>
            <person name="Ullery H.E."/>
            <person name="Wilson R.J."/>
            <person name="Serrano M.G."/>
            <person name="Buck G."/>
            <person name="Lee V."/>
            <person name="Wang Y."/>
            <person name="Carvalho R."/>
            <person name="Voegtly L."/>
            <person name="Shi R."/>
            <person name="Duckworth R."/>
            <person name="Johnson A."/>
            <person name="Loviza R."/>
            <person name="Walstead R."/>
            <person name="Shah Z."/>
            <person name="Kiflezghi M."/>
            <person name="Wade K."/>
            <person name="Ball S.L."/>
            <person name="Bradley K.W."/>
            <person name="Asai D.J."/>
            <person name="Bowman C.A."/>
            <person name="Russell D.A."/>
            <person name="Pope W.H."/>
            <person name="Jacobs-Sera D."/>
            <person name="Hendrix R.W."/>
            <person name="Hatfull G.F."/>
        </authorList>
    </citation>
    <scope>NUCLEOTIDE SEQUENCE [LARGE SCALE GENOMIC DNA]</scope>
    <source>
        <strain evidence="13 14">DSM 27710</strain>
    </source>
</reference>
<dbReference type="SUPFAM" id="SSF89095">
    <property type="entry name" value="GatB/YqeY motif"/>
    <property type="match status" value="1"/>
</dbReference>
<dbReference type="PANTHER" id="PTHR11659:SF0">
    <property type="entry name" value="GLUTAMYL-TRNA(GLN) AMIDOTRANSFERASE SUBUNIT B, MITOCHONDRIAL"/>
    <property type="match status" value="1"/>
</dbReference>
<comment type="subunit">
    <text evidence="2">Heterotrimer of A, B and C subunits.</text>
</comment>
<sequence length="161" mass="17194">MCSWPRRRSPSGTRRRSRPFGGSAKTVANWVINEILRLVKDSREGIAGSRLTPAKLAALLDLLEARKVSGAGAKQILEEVHRSGAEPAEVMAAKGLEQVSDTGAVDAAVEKVLAANADQVAKYQGGKKNLLGFFMGQVMKELKGQGDPKVVTDALRARLGD</sequence>
<dbReference type="GO" id="GO:0005524">
    <property type="term" value="F:ATP binding"/>
    <property type="evidence" value="ECO:0007669"/>
    <property type="project" value="UniProtKB-KW"/>
</dbReference>
<dbReference type="SMART" id="SM00845">
    <property type="entry name" value="GatB_Yqey"/>
    <property type="match status" value="1"/>
</dbReference>
<dbReference type="PATRIC" id="fig|1391653.3.peg.1"/>
<comment type="catalytic activity">
    <reaction evidence="10">
        <text>L-glutamyl-tRNA(Gln) + L-glutamine + ATP + H2O = L-glutaminyl-tRNA(Gln) + L-glutamate + ADP + phosphate + H(+)</text>
        <dbReference type="Rhea" id="RHEA:17521"/>
        <dbReference type="Rhea" id="RHEA-COMP:9681"/>
        <dbReference type="Rhea" id="RHEA-COMP:9684"/>
        <dbReference type="ChEBI" id="CHEBI:15377"/>
        <dbReference type="ChEBI" id="CHEBI:15378"/>
        <dbReference type="ChEBI" id="CHEBI:29985"/>
        <dbReference type="ChEBI" id="CHEBI:30616"/>
        <dbReference type="ChEBI" id="CHEBI:43474"/>
        <dbReference type="ChEBI" id="CHEBI:58359"/>
        <dbReference type="ChEBI" id="CHEBI:78520"/>
        <dbReference type="ChEBI" id="CHEBI:78521"/>
        <dbReference type="ChEBI" id="CHEBI:456216"/>
    </reaction>
</comment>
<dbReference type="GO" id="GO:0016740">
    <property type="term" value="F:transferase activity"/>
    <property type="evidence" value="ECO:0007669"/>
    <property type="project" value="UniProtKB-KW"/>
</dbReference>
<evidence type="ECO:0000259" key="12">
    <source>
        <dbReference type="SMART" id="SM00845"/>
    </source>
</evidence>
<feature type="compositionally biased region" description="Basic residues" evidence="11">
    <location>
        <begin position="1"/>
        <end position="18"/>
    </location>
</feature>
<protein>
    <recommendedName>
        <fullName evidence="3">Aspartyl/glutamyl-tRNA(Asn/Gln) amidotransferase subunit B</fullName>
    </recommendedName>
</protein>
<comment type="function">
    <text evidence="8">Allows the formation of correctly charged Asn-tRNA(Asn) or Gln-tRNA(Gln) through the transamidation of misacylated Asp-tRNA(Asn) or Glu-tRNA(Gln) in organisms which lack either or both of asparaginyl-tRNA or glutaminyl-tRNA synthetases. The reaction takes place in the presence of glutamine and ATP through an activated phospho-Asp-tRNA(Asn) or phospho-Glu-tRNA(Gln).</text>
</comment>
<evidence type="ECO:0000313" key="13">
    <source>
        <dbReference type="EMBL" id="AKU89614.1"/>
    </source>
</evidence>
<dbReference type="Proteomes" id="UP000055590">
    <property type="component" value="Chromosome"/>
</dbReference>
<dbReference type="InterPro" id="IPR003789">
    <property type="entry name" value="Asn/Gln_tRNA_amidoTrase-B-like"/>
</dbReference>
<keyword evidence="4" id="KW-0436">Ligase</keyword>
<dbReference type="FunFam" id="1.10.10.410:FF:000001">
    <property type="entry name" value="Aspartyl/glutamyl-tRNA(Asn/Gln) amidotransferase subunit B"/>
    <property type="match status" value="1"/>
</dbReference>
<evidence type="ECO:0000256" key="9">
    <source>
        <dbReference type="ARBA" id="ARBA00047380"/>
    </source>
</evidence>
<dbReference type="GO" id="GO:0006412">
    <property type="term" value="P:translation"/>
    <property type="evidence" value="ECO:0007669"/>
    <property type="project" value="UniProtKB-KW"/>
</dbReference>
<dbReference type="InterPro" id="IPR023168">
    <property type="entry name" value="GatB_Yqey_C_2"/>
</dbReference>
<evidence type="ECO:0000256" key="2">
    <source>
        <dbReference type="ARBA" id="ARBA00011123"/>
    </source>
</evidence>
<feature type="region of interest" description="Disordered" evidence="11">
    <location>
        <begin position="1"/>
        <end position="21"/>
    </location>
</feature>
<comment type="catalytic activity">
    <reaction evidence="9">
        <text>L-aspartyl-tRNA(Asn) + L-glutamine + ATP + H2O = L-asparaginyl-tRNA(Asn) + L-glutamate + ADP + phosphate + 2 H(+)</text>
        <dbReference type="Rhea" id="RHEA:14513"/>
        <dbReference type="Rhea" id="RHEA-COMP:9674"/>
        <dbReference type="Rhea" id="RHEA-COMP:9677"/>
        <dbReference type="ChEBI" id="CHEBI:15377"/>
        <dbReference type="ChEBI" id="CHEBI:15378"/>
        <dbReference type="ChEBI" id="CHEBI:29985"/>
        <dbReference type="ChEBI" id="CHEBI:30616"/>
        <dbReference type="ChEBI" id="CHEBI:43474"/>
        <dbReference type="ChEBI" id="CHEBI:58359"/>
        <dbReference type="ChEBI" id="CHEBI:78515"/>
        <dbReference type="ChEBI" id="CHEBI:78516"/>
        <dbReference type="ChEBI" id="CHEBI:456216"/>
    </reaction>
</comment>
<evidence type="ECO:0000256" key="10">
    <source>
        <dbReference type="ARBA" id="ARBA00047913"/>
    </source>
</evidence>
<keyword evidence="14" id="KW-1185">Reference proteome</keyword>
<evidence type="ECO:0000256" key="8">
    <source>
        <dbReference type="ARBA" id="ARBA00024799"/>
    </source>
</evidence>
<gene>
    <name evidence="13" type="ORF">AKJ08_0001</name>
</gene>
<dbReference type="KEGG" id="vin:AKJ08_0001"/>
<evidence type="ECO:0000256" key="7">
    <source>
        <dbReference type="ARBA" id="ARBA00022917"/>
    </source>
</evidence>
<dbReference type="Gene3D" id="1.10.10.410">
    <property type="match status" value="1"/>
</dbReference>
<dbReference type="PANTHER" id="PTHR11659">
    <property type="entry name" value="GLUTAMYL-TRNA GLN AMIDOTRANSFERASE SUBUNIT B MITOCHONDRIAL AND PROKARYOTIC PET112-RELATED"/>
    <property type="match status" value="1"/>
</dbReference>
<evidence type="ECO:0000313" key="14">
    <source>
        <dbReference type="Proteomes" id="UP000055590"/>
    </source>
</evidence>
<keyword evidence="6" id="KW-0067">ATP-binding</keyword>
<dbReference type="RefSeq" id="WP_276202181.1">
    <property type="nucleotide sequence ID" value="NZ_CP012332.1"/>
</dbReference>
<dbReference type="InterPro" id="IPR017959">
    <property type="entry name" value="Asn/Gln-tRNA_amidoTrfase_suB/E"/>
</dbReference>
<dbReference type="STRING" id="1391653.AKJ08_0001"/>
<dbReference type="GO" id="GO:0070681">
    <property type="term" value="P:glutaminyl-tRNAGln biosynthesis via transamidation"/>
    <property type="evidence" value="ECO:0007669"/>
    <property type="project" value="TreeGrafter"/>
</dbReference>
<evidence type="ECO:0000256" key="6">
    <source>
        <dbReference type="ARBA" id="ARBA00022840"/>
    </source>
</evidence>
<dbReference type="EMBL" id="CP012332">
    <property type="protein sequence ID" value="AKU89614.1"/>
    <property type="molecule type" value="Genomic_DNA"/>
</dbReference>
<organism evidence="13 14">
    <name type="scientific">Vulgatibacter incomptus</name>
    <dbReference type="NCBI Taxonomy" id="1391653"/>
    <lineage>
        <taxon>Bacteria</taxon>
        <taxon>Pseudomonadati</taxon>
        <taxon>Myxococcota</taxon>
        <taxon>Myxococcia</taxon>
        <taxon>Myxococcales</taxon>
        <taxon>Cystobacterineae</taxon>
        <taxon>Vulgatibacteraceae</taxon>
        <taxon>Vulgatibacter</taxon>
    </lineage>
</organism>
<evidence type="ECO:0000256" key="3">
    <source>
        <dbReference type="ARBA" id="ARBA00016923"/>
    </source>
</evidence>
<evidence type="ECO:0000256" key="11">
    <source>
        <dbReference type="SAM" id="MobiDB-lite"/>
    </source>
</evidence>
<keyword evidence="13" id="KW-0808">Transferase</keyword>